<sequence length="267" mass="30866">MLDYGKNLFEGTARYYSQYRPIYSASLIRYLIEKFSLDGKGNMLDLGCGTGQLAFRFSDWFEGIVGIDTEPEMIKEAIRLSKEIRVENMEFFNGVLDKYKVNSNKIFRCVTIAKAFHWMDREKVLETLYGMVSNDGGIAIIDNFSPNKELLPWQKKVNEVVKQWYGNERRAGNSTYSHPTISHQEIVAKSKFNLESYQIPTYEHLWSIESIIGNLYSTSYGSIRFLGDNVNSFEQHLKEELLSIEKTGVFKEQINTKVILAIKNKLM</sequence>
<dbReference type="CDD" id="cd02440">
    <property type="entry name" value="AdoMet_MTases"/>
    <property type="match status" value="1"/>
</dbReference>
<organism evidence="4 5">
    <name type="scientific">Halalkalibacter okhensis</name>
    <dbReference type="NCBI Taxonomy" id="333138"/>
    <lineage>
        <taxon>Bacteria</taxon>
        <taxon>Bacillati</taxon>
        <taxon>Bacillota</taxon>
        <taxon>Bacilli</taxon>
        <taxon>Bacillales</taxon>
        <taxon>Bacillaceae</taxon>
        <taxon>Halalkalibacter</taxon>
    </lineage>
</organism>
<comment type="caution">
    <text evidence="4">The sequence shown here is derived from an EMBL/GenBank/DDBJ whole genome shotgun (WGS) entry which is preliminary data.</text>
</comment>
<dbReference type="Proteomes" id="UP000030832">
    <property type="component" value="Unassembled WGS sequence"/>
</dbReference>
<keyword evidence="5" id="KW-1185">Reference proteome</keyword>
<evidence type="ECO:0000259" key="3">
    <source>
        <dbReference type="Pfam" id="PF13649"/>
    </source>
</evidence>
<protein>
    <submittedName>
        <fullName evidence="4">Methyltransferase</fullName>
    </submittedName>
</protein>
<evidence type="ECO:0000256" key="1">
    <source>
        <dbReference type="ARBA" id="ARBA00022603"/>
    </source>
</evidence>
<gene>
    <name evidence="4" type="ORF">LQ50_20655</name>
</gene>
<dbReference type="PANTHER" id="PTHR44942">
    <property type="entry name" value="METHYLTRANSF_11 DOMAIN-CONTAINING PROTEIN"/>
    <property type="match status" value="1"/>
</dbReference>
<dbReference type="InterPro" id="IPR041698">
    <property type="entry name" value="Methyltransf_25"/>
</dbReference>
<proteinExistence type="predicted"/>
<dbReference type="STRING" id="333138.LQ50_20655"/>
<accession>A0A0B0IB89</accession>
<dbReference type="Gene3D" id="3.40.50.150">
    <property type="entry name" value="Vaccinia Virus protein VP39"/>
    <property type="match status" value="1"/>
</dbReference>
<dbReference type="RefSeq" id="WP_034632461.1">
    <property type="nucleotide sequence ID" value="NZ_JRJU01000036.1"/>
</dbReference>
<evidence type="ECO:0000256" key="2">
    <source>
        <dbReference type="ARBA" id="ARBA00022679"/>
    </source>
</evidence>
<reference evidence="4 5" key="1">
    <citation type="submission" date="2014-09" db="EMBL/GenBank/DDBJ databases">
        <title>Genome sequencing and annotation of Bacillus Okhensis strain Kh10-101T.</title>
        <authorList>
            <person name="Prakash J.S."/>
        </authorList>
    </citation>
    <scope>NUCLEOTIDE SEQUENCE [LARGE SCALE GENOMIC DNA]</scope>
    <source>
        <strain evidence="5">Kh10-101T</strain>
    </source>
</reference>
<dbReference type="InterPro" id="IPR029063">
    <property type="entry name" value="SAM-dependent_MTases_sf"/>
</dbReference>
<name>A0A0B0IB89_9BACI</name>
<feature type="domain" description="Methyltransferase" evidence="3">
    <location>
        <begin position="44"/>
        <end position="136"/>
    </location>
</feature>
<dbReference type="OrthoDB" id="9797252at2"/>
<dbReference type="Pfam" id="PF13649">
    <property type="entry name" value="Methyltransf_25"/>
    <property type="match status" value="1"/>
</dbReference>
<dbReference type="AlphaFoldDB" id="A0A0B0IB89"/>
<dbReference type="EMBL" id="JRJU01000036">
    <property type="protein sequence ID" value="KHF38560.1"/>
    <property type="molecule type" value="Genomic_DNA"/>
</dbReference>
<evidence type="ECO:0000313" key="4">
    <source>
        <dbReference type="EMBL" id="KHF38560.1"/>
    </source>
</evidence>
<dbReference type="GO" id="GO:0032259">
    <property type="term" value="P:methylation"/>
    <property type="evidence" value="ECO:0007669"/>
    <property type="project" value="UniProtKB-KW"/>
</dbReference>
<dbReference type="InterPro" id="IPR051052">
    <property type="entry name" value="Diverse_substrate_MTase"/>
</dbReference>
<evidence type="ECO:0000313" key="5">
    <source>
        <dbReference type="Proteomes" id="UP000030832"/>
    </source>
</evidence>
<dbReference type="eggNOG" id="COG0500">
    <property type="taxonomic scope" value="Bacteria"/>
</dbReference>
<keyword evidence="2 4" id="KW-0808">Transferase</keyword>
<dbReference type="PANTHER" id="PTHR44942:SF4">
    <property type="entry name" value="METHYLTRANSFERASE TYPE 11 DOMAIN-CONTAINING PROTEIN"/>
    <property type="match status" value="1"/>
</dbReference>
<dbReference type="SUPFAM" id="SSF53335">
    <property type="entry name" value="S-adenosyl-L-methionine-dependent methyltransferases"/>
    <property type="match status" value="1"/>
</dbReference>
<keyword evidence="1 4" id="KW-0489">Methyltransferase</keyword>
<dbReference type="GO" id="GO:0008168">
    <property type="term" value="F:methyltransferase activity"/>
    <property type="evidence" value="ECO:0007669"/>
    <property type="project" value="UniProtKB-KW"/>
</dbReference>